<dbReference type="EMBL" id="BJVU01000019">
    <property type="protein sequence ID" value="GEL60003.1"/>
    <property type="molecule type" value="Genomic_DNA"/>
</dbReference>
<keyword evidence="4" id="KW-1185">Reference proteome</keyword>
<dbReference type="AlphaFoldDB" id="A0A0D6N6W7"/>
<evidence type="ECO:0000313" key="4">
    <source>
        <dbReference type="Proteomes" id="UP000321891"/>
    </source>
</evidence>
<proteinExistence type="predicted"/>
<accession>A0A6N3SUF2</accession>
<protein>
    <submittedName>
        <fullName evidence="1">Uncharacterized protein</fullName>
    </submittedName>
</protein>
<reference evidence="2 4" key="2">
    <citation type="submission" date="2019-07" db="EMBL/GenBank/DDBJ databases">
        <title>Whole genome shotgun sequence of Acetobacter cibinongensis NBRC 16605.</title>
        <authorList>
            <person name="Hosoyama A."/>
            <person name="Uohara A."/>
            <person name="Ohji S."/>
            <person name="Ichikawa N."/>
        </authorList>
    </citation>
    <scope>NUCLEOTIDE SEQUENCE [LARGE SCALE GENOMIC DNA]</scope>
    <source>
        <strain evidence="2 4">NBRC 16605</strain>
    </source>
</reference>
<dbReference type="Proteomes" id="UP000032671">
    <property type="component" value="Unassembled WGS sequence"/>
</dbReference>
<accession>A0A0D6N6W7</accession>
<reference evidence="1 3" key="1">
    <citation type="submission" date="2012-11" db="EMBL/GenBank/DDBJ databases">
        <title>Whole genome sequence of Acetobacter cibinongensis 4H-1.</title>
        <authorList>
            <person name="Azuma Y."/>
            <person name="Higashiura N."/>
            <person name="Hirakawa H."/>
            <person name="Matsushita K."/>
        </authorList>
    </citation>
    <scope>NUCLEOTIDE SEQUENCE [LARGE SCALE GENOMIC DNA]</scope>
    <source>
        <strain evidence="1 3">4H-1</strain>
    </source>
</reference>
<dbReference type="EMBL" id="BAMV01000024">
    <property type="protein sequence ID" value="GAN61435.1"/>
    <property type="molecule type" value="Genomic_DNA"/>
</dbReference>
<evidence type="ECO:0000313" key="2">
    <source>
        <dbReference type="EMBL" id="GEL60003.1"/>
    </source>
</evidence>
<sequence>MKQLGCNLQEIYRASNGVKVPERVTWKKIIYRSKQQAVRFDQNAEVFRLISVSSGQGCPSDL</sequence>
<name>A0A0D6N6W7_9PROT</name>
<dbReference type="Proteomes" id="UP000321891">
    <property type="component" value="Unassembled WGS sequence"/>
</dbReference>
<evidence type="ECO:0000313" key="3">
    <source>
        <dbReference type="Proteomes" id="UP000032671"/>
    </source>
</evidence>
<comment type="caution">
    <text evidence="1">The sequence shown here is derived from an EMBL/GenBank/DDBJ whole genome shotgun (WGS) entry which is preliminary data.</text>
</comment>
<evidence type="ECO:0000313" key="1">
    <source>
        <dbReference type="EMBL" id="GAN61435.1"/>
    </source>
</evidence>
<organism evidence="1 3">
    <name type="scientific">Acetobacter cibinongensis</name>
    <dbReference type="NCBI Taxonomy" id="146475"/>
    <lineage>
        <taxon>Bacteria</taxon>
        <taxon>Pseudomonadati</taxon>
        <taxon>Pseudomonadota</taxon>
        <taxon>Alphaproteobacteria</taxon>
        <taxon>Acetobacterales</taxon>
        <taxon>Acetobacteraceae</taxon>
        <taxon>Acetobacter</taxon>
    </lineage>
</organism>
<gene>
    <name evidence="1" type="ORF">Abci_024_004</name>
    <name evidence="2" type="ORF">ACI01nite_26050</name>
</gene>